<name>A0ABX0L5U9_9NEIS</name>
<accession>A0ABX0L5U9</accession>
<dbReference type="EMBL" id="JAAOMA010000004">
    <property type="protein sequence ID" value="NHR04443.1"/>
    <property type="molecule type" value="Genomic_DNA"/>
</dbReference>
<proteinExistence type="predicted"/>
<protein>
    <submittedName>
        <fullName evidence="1">Uncharacterized protein</fullName>
    </submittedName>
</protein>
<sequence>MNQDQQAVYQALKANPPVSRLTGLGAAFYLGYDHPTLPVGQAGPAAGLPGSKARAAYKAGQTAAKAAQNHTRKKA</sequence>
<evidence type="ECO:0000313" key="2">
    <source>
        <dbReference type="Proteomes" id="UP001515641"/>
    </source>
</evidence>
<reference evidence="1 2" key="1">
    <citation type="submission" date="2020-03" db="EMBL/GenBank/DDBJ databases">
        <title>Draft genome sequence of environmentally isolated cultures.</title>
        <authorList>
            <person name="Wilson H.S."/>
            <person name="De Leon M.E."/>
        </authorList>
    </citation>
    <scope>NUCLEOTIDE SEQUENCE [LARGE SCALE GENOMIC DNA]</scope>
    <source>
        <strain evidence="1 2">HSC-31F16</strain>
    </source>
</reference>
<evidence type="ECO:0000313" key="1">
    <source>
        <dbReference type="EMBL" id="NHR04443.1"/>
    </source>
</evidence>
<gene>
    <name evidence="1" type="ORF">HA052_04460</name>
</gene>
<organism evidence="1 2">
    <name type="scientific">Chromobacterium fluminis</name>
    <dbReference type="NCBI Taxonomy" id="3044269"/>
    <lineage>
        <taxon>Bacteria</taxon>
        <taxon>Pseudomonadati</taxon>
        <taxon>Pseudomonadota</taxon>
        <taxon>Betaproteobacteria</taxon>
        <taxon>Neisseriales</taxon>
        <taxon>Chromobacteriaceae</taxon>
        <taxon>Chromobacterium</taxon>
    </lineage>
</organism>
<dbReference type="RefSeq" id="WP_166450960.1">
    <property type="nucleotide sequence ID" value="NZ_JAAOMA010000004.1"/>
</dbReference>
<keyword evidence="2" id="KW-1185">Reference proteome</keyword>
<dbReference type="Proteomes" id="UP001515641">
    <property type="component" value="Unassembled WGS sequence"/>
</dbReference>
<comment type="caution">
    <text evidence="1">The sequence shown here is derived from an EMBL/GenBank/DDBJ whole genome shotgun (WGS) entry which is preliminary data.</text>
</comment>